<evidence type="ECO:0000256" key="4">
    <source>
        <dbReference type="ARBA" id="ARBA00022842"/>
    </source>
</evidence>
<evidence type="ECO:0000313" key="6">
    <source>
        <dbReference type="Proteomes" id="UP000556436"/>
    </source>
</evidence>
<dbReference type="InterPro" id="IPR006385">
    <property type="entry name" value="HAD_hydro_SerB1"/>
</dbReference>
<organism evidence="5 6">
    <name type="scientific">Streptomyces netropsis</name>
    <name type="common">Streptoverticillium netropsis</name>
    <dbReference type="NCBI Taxonomy" id="55404"/>
    <lineage>
        <taxon>Bacteria</taxon>
        <taxon>Bacillati</taxon>
        <taxon>Actinomycetota</taxon>
        <taxon>Actinomycetes</taxon>
        <taxon>Kitasatosporales</taxon>
        <taxon>Streptomycetaceae</taxon>
        <taxon>Streptomyces</taxon>
    </lineage>
</organism>
<name>A0A7W7LE06_STRNE</name>
<keyword evidence="3 5" id="KW-0378">Hydrolase</keyword>
<dbReference type="RefSeq" id="WP_184735825.1">
    <property type="nucleotide sequence ID" value="NZ_BMRW01000007.1"/>
</dbReference>
<sequence length="231" mass="25570">MASRPYLVFADVDETLINCKSMFDFLRYQLTIRYGADGVADYERLHEGFQRAAREGAAREDINRAYYAAYEGDSAATIAALGERWFTDRDTAGLFIEETRLALADHRAEGAEIVLVSGSFPACLDPIARTVGAAHVLCTRPLVERGRYTGRIGTPMIGAHKADAVRDLLATRPDIDPRDCYAYGDHPSDLPMLDSVGHPVAVGDDPVVQAHLDDRARMSHQNFFTPLEPQR</sequence>
<evidence type="ECO:0000256" key="2">
    <source>
        <dbReference type="ARBA" id="ARBA00022723"/>
    </source>
</evidence>
<dbReference type="InterPro" id="IPR036412">
    <property type="entry name" value="HAD-like_sf"/>
</dbReference>
<gene>
    <name evidence="5" type="ORF">FHS38_004368</name>
</gene>
<dbReference type="GO" id="GO:0016787">
    <property type="term" value="F:hydrolase activity"/>
    <property type="evidence" value="ECO:0007669"/>
    <property type="project" value="UniProtKB-KW"/>
</dbReference>
<comment type="similarity">
    <text evidence="1">Belongs to the HAD-like hydrolase superfamily. SerB family.</text>
</comment>
<dbReference type="NCBIfam" id="TIGR01490">
    <property type="entry name" value="HAD-SF-IB-hyp1"/>
    <property type="match status" value="1"/>
</dbReference>
<evidence type="ECO:0000256" key="3">
    <source>
        <dbReference type="ARBA" id="ARBA00022801"/>
    </source>
</evidence>
<dbReference type="SUPFAM" id="SSF56784">
    <property type="entry name" value="HAD-like"/>
    <property type="match status" value="1"/>
</dbReference>
<dbReference type="Gene3D" id="3.40.50.1000">
    <property type="entry name" value="HAD superfamily/HAD-like"/>
    <property type="match status" value="1"/>
</dbReference>
<dbReference type="CDD" id="cd02612">
    <property type="entry name" value="HAD_PGPPase"/>
    <property type="match status" value="1"/>
</dbReference>
<keyword evidence="2" id="KW-0479">Metal-binding</keyword>
<keyword evidence="6" id="KW-1185">Reference proteome</keyword>
<dbReference type="AlphaFoldDB" id="A0A7W7LE06"/>
<dbReference type="Gene3D" id="1.20.1440.100">
    <property type="entry name" value="SG protein - dephosphorylation function"/>
    <property type="match status" value="1"/>
</dbReference>
<dbReference type="EMBL" id="JACHJG010000009">
    <property type="protein sequence ID" value="MBB4888299.1"/>
    <property type="molecule type" value="Genomic_DNA"/>
</dbReference>
<accession>A0A7W7LE06</accession>
<dbReference type="GO" id="GO:0046872">
    <property type="term" value="F:metal ion binding"/>
    <property type="evidence" value="ECO:0007669"/>
    <property type="project" value="UniProtKB-KW"/>
</dbReference>
<dbReference type="InterPro" id="IPR023214">
    <property type="entry name" value="HAD_sf"/>
</dbReference>
<dbReference type="Pfam" id="PF12710">
    <property type="entry name" value="HAD"/>
    <property type="match status" value="1"/>
</dbReference>
<evidence type="ECO:0000313" key="5">
    <source>
        <dbReference type="EMBL" id="MBB4888299.1"/>
    </source>
</evidence>
<reference evidence="5 6" key="1">
    <citation type="submission" date="2020-08" db="EMBL/GenBank/DDBJ databases">
        <title>Genomic Encyclopedia of Type Strains, Phase III (KMG-III): the genomes of soil and plant-associated and newly described type strains.</title>
        <authorList>
            <person name="Whitman W."/>
        </authorList>
    </citation>
    <scope>NUCLEOTIDE SEQUENCE [LARGE SCALE GENOMIC DNA]</scope>
    <source>
        <strain evidence="5 6">CECT 3265</strain>
    </source>
</reference>
<dbReference type="PANTHER" id="PTHR43344">
    <property type="entry name" value="PHOSPHOSERINE PHOSPHATASE"/>
    <property type="match status" value="1"/>
</dbReference>
<proteinExistence type="inferred from homology"/>
<comment type="caution">
    <text evidence="5">The sequence shown here is derived from an EMBL/GenBank/DDBJ whole genome shotgun (WGS) entry which is preliminary data.</text>
</comment>
<dbReference type="Proteomes" id="UP000556436">
    <property type="component" value="Unassembled WGS sequence"/>
</dbReference>
<dbReference type="NCBIfam" id="TIGR01488">
    <property type="entry name" value="HAD-SF-IB"/>
    <property type="match status" value="1"/>
</dbReference>
<protein>
    <submittedName>
        <fullName evidence="5">HAD superfamily hydrolase (TIGR01490 family)</fullName>
    </submittedName>
</protein>
<keyword evidence="4" id="KW-0460">Magnesium</keyword>
<dbReference type="InterPro" id="IPR050582">
    <property type="entry name" value="HAD-like_SerB"/>
</dbReference>
<dbReference type="PANTHER" id="PTHR43344:SF13">
    <property type="entry name" value="PHOSPHATASE RV3661-RELATED"/>
    <property type="match status" value="1"/>
</dbReference>
<evidence type="ECO:0000256" key="1">
    <source>
        <dbReference type="ARBA" id="ARBA00009184"/>
    </source>
</evidence>